<evidence type="ECO:0000313" key="1">
    <source>
        <dbReference type="EMBL" id="KAK7021680.1"/>
    </source>
</evidence>
<dbReference type="EMBL" id="JAWWNJ010000038">
    <property type="protein sequence ID" value="KAK7021680.1"/>
    <property type="molecule type" value="Genomic_DNA"/>
</dbReference>
<keyword evidence="2" id="KW-1185">Reference proteome</keyword>
<protein>
    <submittedName>
        <fullName evidence="1">Uncharacterized protein</fullName>
    </submittedName>
</protein>
<organism evidence="1 2">
    <name type="scientific">Favolaschia claudopus</name>
    <dbReference type="NCBI Taxonomy" id="2862362"/>
    <lineage>
        <taxon>Eukaryota</taxon>
        <taxon>Fungi</taxon>
        <taxon>Dikarya</taxon>
        <taxon>Basidiomycota</taxon>
        <taxon>Agaricomycotina</taxon>
        <taxon>Agaricomycetes</taxon>
        <taxon>Agaricomycetidae</taxon>
        <taxon>Agaricales</taxon>
        <taxon>Marasmiineae</taxon>
        <taxon>Mycenaceae</taxon>
        <taxon>Favolaschia</taxon>
    </lineage>
</organism>
<comment type="caution">
    <text evidence="1">The sequence shown here is derived from an EMBL/GenBank/DDBJ whole genome shotgun (WGS) entry which is preliminary data.</text>
</comment>
<sequence length="350" mass="39356">MAFIFASHVLAFPTIDLVFQVWNLNISLCFVSYTRKPNWATSASHFIYPPNIFPAPPDFLALVADFIDGILLKPDHKRAWLSPFLTVYEVFSVPSRAARFILAFYCYVARTEEDVWGLLKPCIHNGILAPTTDQRLRYADWLFVWAKERTSVSPRMASLVDEYHAVIDARAASGEIWCRNSPDIGLFDVFEPTVLASALQTEHNLGHLIFGESLWGSLGSCSSKRDDPITAVYRKHGLLNSPTMLKPDAYNSLILPHAEFRGKRSLHRPTFAYRGPKEMWSVTRDFPPNCHWSADAKMQRKSILHPSLLTGSDRDSLLFKNIVTSSLGVAIGPLEYCGIGHIVHIGGIPR</sequence>
<reference evidence="1 2" key="1">
    <citation type="journal article" date="2024" name="J Genomics">
        <title>Draft genome sequencing and assembly of Favolaschia claudopus CIRM-BRFM 2984 isolated from oak limbs.</title>
        <authorList>
            <person name="Navarro D."/>
            <person name="Drula E."/>
            <person name="Chaduli D."/>
            <person name="Cazenave R."/>
            <person name="Ahrendt S."/>
            <person name="Wang J."/>
            <person name="Lipzen A."/>
            <person name="Daum C."/>
            <person name="Barry K."/>
            <person name="Grigoriev I.V."/>
            <person name="Favel A."/>
            <person name="Rosso M.N."/>
            <person name="Martin F."/>
        </authorList>
    </citation>
    <scope>NUCLEOTIDE SEQUENCE [LARGE SCALE GENOMIC DNA]</scope>
    <source>
        <strain evidence="1 2">CIRM-BRFM 2984</strain>
    </source>
</reference>
<evidence type="ECO:0000313" key="2">
    <source>
        <dbReference type="Proteomes" id="UP001362999"/>
    </source>
</evidence>
<accession>A0AAW0B6F9</accession>
<gene>
    <name evidence="1" type="ORF">R3P38DRAFT_3541418</name>
</gene>
<name>A0AAW0B6F9_9AGAR</name>
<proteinExistence type="predicted"/>
<feature type="non-terminal residue" evidence="1">
    <location>
        <position position="350"/>
    </location>
</feature>
<dbReference type="Proteomes" id="UP001362999">
    <property type="component" value="Unassembled WGS sequence"/>
</dbReference>
<dbReference type="AlphaFoldDB" id="A0AAW0B6F9"/>